<reference evidence="2" key="1">
    <citation type="journal article" date="2015" name="Nature">
        <title>Complex archaea that bridge the gap between prokaryotes and eukaryotes.</title>
        <authorList>
            <person name="Spang A."/>
            <person name="Saw J.H."/>
            <person name="Jorgensen S.L."/>
            <person name="Zaremba-Niedzwiedzka K."/>
            <person name="Martijn J."/>
            <person name="Lind A.E."/>
            <person name="van Eijk R."/>
            <person name="Schleper C."/>
            <person name="Guy L."/>
            <person name="Ettema T.J."/>
        </authorList>
    </citation>
    <scope>NUCLEOTIDE SEQUENCE</scope>
</reference>
<name>A0A0F9PJ84_9ZZZZ</name>
<protein>
    <recommendedName>
        <fullName evidence="3">Transcription factor zinc-finger domain-containing protein</fullName>
    </recommendedName>
</protein>
<feature type="compositionally biased region" description="Polar residues" evidence="1">
    <location>
        <begin position="49"/>
        <end position="68"/>
    </location>
</feature>
<comment type="caution">
    <text evidence="2">The sequence shown here is derived from an EMBL/GenBank/DDBJ whole genome shotgun (WGS) entry which is preliminary data.</text>
</comment>
<sequence>MTDHCPECGLRHKDLIPEGGNLYYRCGQCGLQWRIGGPDDRAEDATEAPGSTNGSVVSPGTPESATGD</sequence>
<proteinExistence type="predicted"/>
<evidence type="ECO:0000313" key="2">
    <source>
        <dbReference type="EMBL" id="KKN01081.1"/>
    </source>
</evidence>
<dbReference type="EMBL" id="LAZR01005301">
    <property type="protein sequence ID" value="KKN01081.1"/>
    <property type="molecule type" value="Genomic_DNA"/>
</dbReference>
<accession>A0A0F9PJ84</accession>
<gene>
    <name evidence="2" type="ORF">LCGC14_1131450</name>
</gene>
<organism evidence="2">
    <name type="scientific">marine sediment metagenome</name>
    <dbReference type="NCBI Taxonomy" id="412755"/>
    <lineage>
        <taxon>unclassified sequences</taxon>
        <taxon>metagenomes</taxon>
        <taxon>ecological metagenomes</taxon>
    </lineage>
</organism>
<feature type="region of interest" description="Disordered" evidence="1">
    <location>
        <begin position="36"/>
        <end position="68"/>
    </location>
</feature>
<evidence type="ECO:0008006" key="3">
    <source>
        <dbReference type="Google" id="ProtNLM"/>
    </source>
</evidence>
<evidence type="ECO:0000256" key="1">
    <source>
        <dbReference type="SAM" id="MobiDB-lite"/>
    </source>
</evidence>
<dbReference type="AlphaFoldDB" id="A0A0F9PJ84"/>